<feature type="transmembrane region" description="Helical" evidence="9">
    <location>
        <begin position="190"/>
        <end position="213"/>
    </location>
</feature>
<dbReference type="PANTHER" id="PTHR11654">
    <property type="entry name" value="OLIGOPEPTIDE TRANSPORTER-RELATED"/>
    <property type="match status" value="1"/>
</dbReference>
<feature type="transmembrane region" description="Helical" evidence="9">
    <location>
        <begin position="354"/>
        <end position="375"/>
    </location>
</feature>
<feature type="transmembrane region" description="Helical" evidence="9">
    <location>
        <begin position="123"/>
        <end position="146"/>
    </location>
</feature>
<dbReference type="InterPro" id="IPR000109">
    <property type="entry name" value="POT_fam"/>
</dbReference>
<dbReference type="GO" id="GO:0022857">
    <property type="term" value="F:transmembrane transporter activity"/>
    <property type="evidence" value="ECO:0007669"/>
    <property type="project" value="InterPro"/>
</dbReference>
<evidence type="ECO:0000256" key="7">
    <source>
        <dbReference type="RuleBase" id="RU003755"/>
    </source>
</evidence>
<keyword evidence="7" id="KW-0813">Transport</keyword>
<keyword evidence="10" id="KW-1185">Reference proteome</keyword>
<feature type="transmembrane region" description="Helical" evidence="9">
    <location>
        <begin position="387"/>
        <end position="409"/>
    </location>
</feature>
<comment type="subcellular location">
    <subcellularLocation>
        <location evidence="1 7">Membrane</location>
        <topology evidence="1 7">Multi-pass membrane protein</topology>
    </subcellularLocation>
</comment>
<reference evidence="11" key="1">
    <citation type="submission" date="2019-12" db="UniProtKB">
        <authorList>
            <consortium name="WormBaseParasite"/>
        </authorList>
    </citation>
    <scope>IDENTIFICATION</scope>
</reference>
<keyword evidence="5 9" id="KW-1133">Transmembrane helix</keyword>
<dbReference type="PROSITE" id="PS01022">
    <property type="entry name" value="PTR2_1"/>
    <property type="match status" value="1"/>
</dbReference>
<feature type="transmembrane region" description="Helical" evidence="9">
    <location>
        <begin position="67"/>
        <end position="86"/>
    </location>
</feature>
<evidence type="ECO:0000256" key="5">
    <source>
        <dbReference type="ARBA" id="ARBA00022989"/>
    </source>
</evidence>
<evidence type="ECO:0000256" key="3">
    <source>
        <dbReference type="ARBA" id="ARBA00022692"/>
    </source>
</evidence>
<feature type="compositionally biased region" description="Basic and acidic residues" evidence="8">
    <location>
        <begin position="1"/>
        <end position="11"/>
    </location>
</feature>
<evidence type="ECO:0000256" key="4">
    <source>
        <dbReference type="ARBA" id="ARBA00022856"/>
    </source>
</evidence>
<dbReference type="SUPFAM" id="SSF103473">
    <property type="entry name" value="MFS general substrate transporter"/>
    <property type="match status" value="1"/>
</dbReference>
<keyword evidence="4" id="KW-0571">Peptide transport</keyword>
<keyword evidence="4" id="KW-0653">Protein transport</keyword>
<comment type="similarity">
    <text evidence="2 7">Belongs to the major facilitator superfamily. Proton-dependent oligopeptide transporter (POT/PTR) (TC 2.A.17) family.</text>
</comment>
<feature type="transmembrane region" description="Helical" evidence="9">
    <location>
        <begin position="225"/>
        <end position="246"/>
    </location>
</feature>
<dbReference type="InterPro" id="IPR018456">
    <property type="entry name" value="PTR2_symporter_CS"/>
</dbReference>
<organism evidence="10 11">
    <name type="scientific">Trichuris muris</name>
    <name type="common">Mouse whipworm</name>
    <dbReference type="NCBI Taxonomy" id="70415"/>
    <lineage>
        <taxon>Eukaryota</taxon>
        <taxon>Metazoa</taxon>
        <taxon>Ecdysozoa</taxon>
        <taxon>Nematoda</taxon>
        <taxon>Enoplea</taxon>
        <taxon>Dorylaimia</taxon>
        <taxon>Trichinellida</taxon>
        <taxon>Trichuridae</taxon>
        <taxon>Trichuris</taxon>
    </lineage>
</organism>
<evidence type="ECO:0000256" key="1">
    <source>
        <dbReference type="ARBA" id="ARBA00004141"/>
    </source>
</evidence>
<evidence type="ECO:0000256" key="6">
    <source>
        <dbReference type="ARBA" id="ARBA00023136"/>
    </source>
</evidence>
<keyword evidence="3 7" id="KW-0812">Transmembrane</keyword>
<dbReference type="AlphaFoldDB" id="A0A5S6QS19"/>
<dbReference type="InterPro" id="IPR036259">
    <property type="entry name" value="MFS_trans_sf"/>
</dbReference>
<feature type="transmembrane region" description="Helical" evidence="9">
    <location>
        <begin position="657"/>
        <end position="676"/>
    </location>
</feature>
<dbReference type="PROSITE" id="PS01023">
    <property type="entry name" value="PTR2_2"/>
    <property type="match status" value="1"/>
</dbReference>
<dbReference type="GO" id="GO:0016020">
    <property type="term" value="C:membrane"/>
    <property type="evidence" value="ECO:0007669"/>
    <property type="project" value="UniProtKB-SubCell"/>
</dbReference>
<sequence>MADSPEVKQPDSNHNANSENSTDEEYLQKVAAQLHGKEEGKPSTWANLKNYPSAIYFILGNEFAERFSFYGMRAVLILYLTTVLLLDVSTAKIVYHTFNGLAYLFPLAGSILADGFFGRYNVILYVSMLYVIGQSLLSISAINSLLQGASAPVTYVSLLIIAFATGGIKPNVSSLAADQFPEHMTRERSLFFSMFYFFINLGSLLSFIITPYLRSQVSCDGRDTCFPLAFGVPAVCMLLSLVIFLLGRSFYYRAPAQGTVLAQVCRCVLLAIRRRFGAKKGDTEPSHWLDRASPEFSDDLINNVKTILGVTVVFLPAIFWACLFDQTGSAWVLQASHMNGAVGSITILPDQLSAANPLMIIALVPLFEGFIYPFLKKRRCLTKPLKRMGYGLLLSTFAMAISGVVQLFVERDMTSVPPLGSKQTILYNSNECTAEYGINGTAMGFLEKASRSIKLDVKCGDIVSVRLLNCSKIIEEAIHVGREECEANKGGFHFIRNQLGTVEYKIEHAVNSATRLYLLIENQGTLAKDELTFWRDSALVKSIPIASLRPNEYTEMKPTIVGQNILEVKISKCSTNGTQCSHAKVGEVQLHMGSSIVLALHDQANLKTYTIVPGYTISILWQLPQWVIITASEILFSISGLEFAYSEGDASVKSVMSAIWLMTTFLGNVLVILISGTQMFSDIVVETFVYAAIMGVVSIVFVFLARRSDRVGERPAGCFAVGKVVNLLVAPFAGEVFEFLVPEPFAQLVGSMLRDPQIAFLDSLRRTFGSYHANQDFSAALLPEQGTSDSVQQAQDVLLAKMENNLFCLMEKPARAYLDCLNGVAKRMREMTVKLRLAAPAPPLVEYLGGYQGLKWAAGQHDLTRGTRLADSEVAAKFKKYAELKRRTTELEKRVTIVSWKEDIAEYRSRISSVARDVSRLESSINDTIVVRDIMAAFIETFFPWKIVESSARVVRLRYDSLVFCFSRGKDWTDFPDSWTVSYEPKICLTYPPYEEFESNYWVSFIRSPIVNDCTKFRERFPRIDRFAFALSALQKLIDRGAETLAEFVEVFSDHYGARFVDSTLTVPLGCSTVLTFKVDLINYPHANSVVFEPKNNTELNSLYIEEKRLESFSIRRLCTNIRAACATQLA</sequence>
<dbReference type="STRING" id="70415.A0A5S6QS19"/>
<dbReference type="Proteomes" id="UP000046395">
    <property type="component" value="Unassembled WGS sequence"/>
</dbReference>
<evidence type="ECO:0000256" key="8">
    <source>
        <dbReference type="SAM" id="MobiDB-lite"/>
    </source>
</evidence>
<feature type="region of interest" description="Disordered" evidence="8">
    <location>
        <begin position="1"/>
        <end position="23"/>
    </location>
</feature>
<evidence type="ECO:0000313" key="10">
    <source>
        <dbReference type="Proteomes" id="UP000046395"/>
    </source>
</evidence>
<feature type="transmembrane region" description="Helical" evidence="9">
    <location>
        <begin position="153"/>
        <end position="170"/>
    </location>
</feature>
<accession>A0A5S6QS19</accession>
<keyword evidence="6 9" id="KW-0472">Membrane</keyword>
<dbReference type="Pfam" id="PF00854">
    <property type="entry name" value="PTR2"/>
    <property type="match status" value="2"/>
</dbReference>
<feature type="transmembrane region" description="Helical" evidence="9">
    <location>
        <begin position="306"/>
        <end position="324"/>
    </location>
</feature>
<dbReference type="GO" id="GO:0006857">
    <property type="term" value="P:oligopeptide transport"/>
    <property type="evidence" value="ECO:0007669"/>
    <property type="project" value="InterPro"/>
</dbReference>
<name>A0A5S6QS19_TRIMR</name>
<evidence type="ECO:0000256" key="2">
    <source>
        <dbReference type="ARBA" id="ARBA00005982"/>
    </source>
</evidence>
<proteinExistence type="inferred from homology"/>
<dbReference type="WBParaSite" id="TMUE_2000009944.1">
    <property type="protein sequence ID" value="TMUE_2000009944.1"/>
    <property type="gene ID" value="WBGene00290344"/>
</dbReference>
<feature type="transmembrane region" description="Helical" evidence="9">
    <location>
        <begin position="98"/>
        <end position="117"/>
    </location>
</feature>
<evidence type="ECO:0000313" key="11">
    <source>
        <dbReference type="WBParaSite" id="TMUE_2000009944.1"/>
    </source>
</evidence>
<dbReference type="Gene3D" id="1.20.1250.20">
    <property type="entry name" value="MFS general substrate transporter like domains"/>
    <property type="match status" value="2"/>
</dbReference>
<feature type="transmembrane region" description="Helical" evidence="9">
    <location>
        <begin position="688"/>
        <end position="705"/>
    </location>
</feature>
<protein>
    <submittedName>
        <fullName evidence="11">Major facilitator superfamily (MFS) profile domain-containing protein</fullName>
    </submittedName>
</protein>
<evidence type="ECO:0000256" key="9">
    <source>
        <dbReference type="SAM" id="Phobius"/>
    </source>
</evidence>